<feature type="domain" description="ABC-2 type transporter transmembrane" evidence="7">
    <location>
        <begin position="44"/>
        <end position="381"/>
    </location>
</feature>
<comment type="subcellular location">
    <subcellularLocation>
        <location evidence="1">Cell membrane</location>
        <topology evidence="1">Multi-pass membrane protein</topology>
    </subcellularLocation>
</comment>
<dbReference type="GO" id="GO:0005886">
    <property type="term" value="C:plasma membrane"/>
    <property type="evidence" value="ECO:0007669"/>
    <property type="project" value="UniProtKB-SubCell"/>
</dbReference>
<dbReference type="InterPro" id="IPR051449">
    <property type="entry name" value="ABC-2_transporter_component"/>
</dbReference>
<evidence type="ECO:0000256" key="4">
    <source>
        <dbReference type="ARBA" id="ARBA00022989"/>
    </source>
</evidence>
<dbReference type="RefSeq" id="WP_119705052.1">
    <property type="nucleotide sequence ID" value="NZ_JBHSOI010000002.1"/>
</dbReference>
<evidence type="ECO:0000259" key="7">
    <source>
        <dbReference type="Pfam" id="PF12698"/>
    </source>
</evidence>
<evidence type="ECO:0000256" key="5">
    <source>
        <dbReference type="ARBA" id="ARBA00023136"/>
    </source>
</evidence>
<gene>
    <name evidence="8" type="ORF">DX116_15095</name>
</gene>
<evidence type="ECO:0000313" key="8">
    <source>
        <dbReference type="EMBL" id="REK70459.1"/>
    </source>
</evidence>
<dbReference type="AlphaFoldDB" id="A0A371P3E7"/>
<dbReference type="Pfam" id="PF12698">
    <property type="entry name" value="ABC2_membrane_3"/>
    <property type="match status" value="1"/>
</dbReference>
<feature type="transmembrane region" description="Helical" evidence="6">
    <location>
        <begin position="189"/>
        <end position="210"/>
    </location>
</feature>
<evidence type="ECO:0000256" key="3">
    <source>
        <dbReference type="ARBA" id="ARBA00022692"/>
    </source>
</evidence>
<dbReference type="Proteomes" id="UP000265581">
    <property type="component" value="Unassembled WGS sequence"/>
</dbReference>
<comment type="caution">
    <text evidence="8">The sequence shown here is derived from an EMBL/GenBank/DDBJ whole genome shotgun (WGS) entry which is preliminary data.</text>
</comment>
<reference evidence="8 9" key="1">
    <citation type="submission" date="2018-08" db="EMBL/GenBank/DDBJ databases">
        <title>Aeromicrobium sp. M2KJ-4, whole genome shotgun sequence.</title>
        <authorList>
            <person name="Tuo L."/>
        </authorList>
    </citation>
    <scope>NUCLEOTIDE SEQUENCE [LARGE SCALE GENOMIC DNA]</scope>
    <source>
        <strain evidence="8 9">M2KJ-4</strain>
    </source>
</reference>
<dbReference type="InterPro" id="IPR013525">
    <property type="entry name" value="ABC2_TM"/>
</dbReference>
<dbReference type="PANTHER" id="PTHR30294">
    <property type="entry name" value="MEMBRANE COMPONENT OF ABC TRANSPORTER YHHJ-RELATED"/>
    <property type="match status" value="1"/>
</dbReference>
<accession>A0A371P3E7</accession>
<name>A0A371P3E7_9ACTN</name>
<evidence type="ECO:0000256" key="1">
    <source>
        <dbReference type="ARBA" id="ARBA00004651"/>
    </source>
</evidence>
<evidence type="ECO:0000313" key="9">
    <source>
        <dbReference type="Proteomes" id="UP000265581"/>
    </source>
</evidence>
<keyword evidence="3 6" id="KW-0812">Transmembrane</keyword>
<keyword evidence="5 6" id="KW-0472">Membrane</keyword>
<evidence type="ECO:0000256" key="6">
    <source>
        <dbReference type="SAM" id="Phobius"/>
    </source>
</evidence>
<dbReference type="GO" id="GO:0140359">
    <property type="term" value="F:ABC-type transporter activity"/>
    <property type="evidence" value="ECO:0007669"/>
    <property type="project" value="InterPro"/>
</dbReference>
<feature type="transmembrane region" description="Helical" evidence="6">
    <location>
        <begin position="244"/>
        <end position="265"/>
    </location>
</feature>
<feature type="transmembrane region" description="Helical" evidence="6">
    <location>
        <begin position="360"/>
        <end position="381"/>
    </location>
</feature>
<dbReference type="PANTHER" id="PTHR30294:SF29">
    <property type="entry name" value="MULTIDRUG ABC TRANSPORTER PERMEASE YBHS-RELATED"/>
    <property type="match status" value="1"/>
</dbReference>
<proteinExistence type="predicted"/>
<keyword evidence="4 6" id="KW-1133">Transmembrane helix</keyword>
<sequence length="405" mass="42100">MSTATTSDPTSTSTTEEVRGAWRVVAEREISTRVREKSYVYSAVIMILGVVATVVLTSILGGRPTDYKVAVTDDASAAVVSAASTVVDRTDDGSTARPQQVASAAAAEKAVRDGDADAALIATDDGYEMVGKEEIDSTLSTALTTAGSTAALTANADRQGVDLAELQKGSAVSERLLDPADGDAGARQLAAYVFLILFYITAITFGMSIAQSVVQEKESRVVEILAAAVPIRAMLWGKIAGNTLLAFAQILLLAIAGIASLAATGETGLLTALGPAVGMYVVFFVLGFVALAGLWAVAGSLASRQEDLQSTTMPGQVLLFAPYIIAFSAGAGVKTVVSMLPIMSAMLMPSRMAEGGVPVWQIAVAVVVNVLGAIGIVRLAARLYERTLMRTERKIGFGEALRLSE</sequence>
<organism evidence="8 9">
    <name type="scientific">Aeromicrobium endophyticum</name>
    <dbReference type="NCBI Taxonomy" id="2292704"/>
    <lineage>
        <taxon>Bacteria</taxon>
        <taxon>Bacillati</taxon>
        <taxon>Actinomycetota</taxon>
        <taxon>Actinomycetes</taxon>
        <taxon>Propionibacteriales</taxon>
        <taxon>Nocardioidaceae</taxon>
        <taxon>Aeromicrobium</taxon>
    </lineage>
</organism>
<dbReference type="OrthoDB" id="3268959at2"/>
<protein>
    <submittedName>
        <fullName evidence="8">ABC transporter permease</fullName>
    </submittedName>
</protein>
<keyword evidence="9" id="KW-1185">Reference proteome</keyword>
<feature type="transmembrane region" description="Helical" evidence="6">
    <location>
        <begin position="317"/>
        <end position="340"/>
    </location>
</feature>
<feature type="transmembrane region" description="Helical" evidence="6">
    <location>
        <begin position="277"/>
        <end position="297"/>
    </location>
</feature>
<keyword evidence="2" id="KW-1003">Cell membrane</keyword>
<feature type="transmembrane region" description="Helical" evidence="6">
    <location>
        <begin position="38"/>
        <end position="60"/>
    </location>
</feature>
<dbReference type="EMBL" id="QUBR01000002">
    <property type="protein sequence ID" value="REK70459.1"/>
    <property type="molecule type" value="Genomic_DNA"/>
</dbReference>
<evidence type="ECO:0000256" key="2">
    <source>
        <dbReference type="ARBA" id="ARBA00022475"/>
    </source>
</evidence>